<organism evidence="1 2">
    <name type="scientific">Chitinophaga defluvii</name>
    <dbReference type="NCBI Taxonomy" id="3163343"/>
    <lineage>
        <taxon>Bacteria</taxon>
        <taxon>Pseudomonadati</taxon>
        <taxon>Bacteroidota</taxon>
        <taxon>Chitinophagia</taxon>
        <taxon>Chitinophagales</taxon>
        <taxon>Chitinophagaceae</taxon>
        <taxon>Chitinophaga</taxon>
    </lineage>
</organism>
<dbReference type="EMBL" id="JBEXAC010000002">
    <property type="protein sequence ID" value="MET6999465.1"/>
    <property type="molecule type" value="Genomic_DNA"/>
</dbReference>
<evidence type="ECO:0000313" key="1">
    <source>
        <dbReference type="EMBL" id="MET6999465.1"/>
    </source>
</evidence>
<reference evidence="1 2" key="1">
    <citation type="submission" date="2024-06" db="EMBL/GenBank/DDBJ databases">
        <title>Chitinophaga defluvii sp. nov., isolated from municipal sewage.</title>
        <authorList>
            <person name="Zhang L."/>
        </authorList>
    </citation>
    <scope>NUCLEOTIDE SEQUENCE [LARGE SCALE GENOMIC DNA]</scope>
    <source>
        <strain evidence="1 2">H8</strain>
    </source>
</reference>
<dbReference type="RefSeq" id="WP_354662027.1">
    <property type="nucleotide sequence ID" value="NZ_JBEXAC010000002.1"/>
</dbReference>
<dbReference type="Proteomes" id="UP001549749">
    <property type="component" value="Unassembled WGS sequence"/>
</dbReference>
<accession>A0ABV2T8T8</accession>
<protein>
    <submittedName>
        <fullName evidence="1">Uncharacterized protein</fullName>
    </submittedName>
</protein>
<comment type="caution">
    <text evidence="1">The sequence shown here is derived from an EMBL/GenBank/DDBJ whole genome shotgun (WGS) entry which is preliminary data.</text>
</comment>
<proteinExistence type="predicted"/>
<gene>
    <name evidence="1" type="ORF">ABR189_18900</name>
</gene>
<sequence length="291" mass="33034">MEIGLSTDYKRFVTCDAIYEYYELLTTGDLKGLFDVEKIFLKYQELYTIILSHRENPIIALEAVKVRLTEFDEDECFLIYRILAAKLNSDLQGIFIFANDKLKLCLSLVNKEVEVYCPCPTEEAEEGPAFDWRATKVHLNSLSDDHERLAHLIDIIALYQQEVIANDLPSSGFDIKCKSEMERIKQQQELKKMQNAYGGNLLLSSTKGVRIDFIRIINAMYEMRFFQDTNGQIPSKETVMTSIGGTLGVNLAKYDVDLSQALNNGSAESNVAIFEAMSKTTTKAVTNRICK</sequence>
<keyword evidence="2" id="KW-1185">Reference proteome</keyword>
<evidence type="ECO:0000313" key="2">
    <source>
        <dbReference type="Proteomes" id="UP001549749"/>
    </source>
</evidence>
<name>A0ABV2T8T8_9BACT</name>